<organism evidence="1 2">
    <name type="scientific">Candidatus Riesia pediculischaeffi PTSU</name>
    <dbReference type="NCBI Taxonomy" id="1401651"/>
    <lineage>
        <taxon>Bacteria</taxon>
        <taxon>Pseudomonadati</taxon>
        <taxon>Pseudomonadota</taxon>
        <taxon>Gammaproteobacteria</taxon>
        <taxon>Enterobacterales</taxon>
        <taxon>Enterobacteriaceae</taxon>
        <taxon>Candidatus Riesia</taxon>
    </lineage>
</organism>
<gene>
    <name evidence="1" type="ORF">P689_12327</name>
</gene>
<evidence type="ECO:0000313" key="1">
    <source>
        <dbReference type="EMBL" id="KIE64303.1"/>
    </source>
</evidence>
<dbReference type="HOGENOM" id="CLU_3286628_0_0_6"/>
<dbReference type="EMBL" id="AWXV01000001">
    <property type="protein sequence ID" value="KIE64303.1"/>
    <property type="molecule type" value="Genomic_DNA"/>
</dbReference>
<sequence>MKNRVSTVKLVCNKVISYDLRSNTFQKIKKVGTKVNIFFF</sequence>
<accession>A0A0C1V911</accession>
<comment type="caution">
    <text evidence="1">The sequence shown here is derived from an EMBL/GenBank/DDBJ whole genome shotgun (WGS) entry which is preliminary data.</text>
</comment>
<dbReference type="AlphaFoldDB" id="A0A0C1V911"/>
<reference evidence="1 2" key="1">
    <citation type="journal article" date="2014" name="G3 (Bethesda)">
        <title>Genome sequence of Candidatus Riesia pediculischaeffi, endosymbiont of chimpanzee lice, and genomic comparison of recently acquired endosymbionts from human and chimpanzee lice.</title>
        <authorList>
            <person name="Boyd B.M."/>
            <person name="Allen J.M."/>
            <person name="de Crecy-Lagard V."/>
            <person name="Reed D.L."/>
        </authorList>
    </citation>
    <scope>NUCLEOTIDE SEQUENCE [LARGE SCALE GENOMIC DNA]</scope>
    <source>
        <strain evidence="1 2">PTSU</strain>
    </source>
</reference>
<proteinExistence type="predicted"/>
<evidence type="ECO:0000313" key="2">
    <source>
        <dbReference type="Proteomes" id="UP000054529"/>
    </source>
</evidence>
<name>A0A0C1V911_9ENTR</name>
<protein>
    <submittedName>
        <fullName evidence="1">Uncharacterized protein</fullName>
    </submittedName>
</protein>
<dbReference type="Proteomes" id="UP000054529">
    <property type="component" value="Unassembled WGS sequence"/>
</dbReference>